<evidence type="ECO:0000313" key="4">
    <source>
        <dbReference type="EMBL" id="PDO11493.1"/>
    </source>
</evidence>
<reference evidence="4 5" key="1">
    <citation type="submission" date="2016-12" db="EMBL/GenBank/DDBJ databases">
        <title>Candidatus Reconcilibacillus cellulovorans genome.</title>
        <authorList>
            <person name="Kolinko S."/>
            <person name="Wu Y.-W."/>
            <person name="Tachea F."/>
            <person name="Denzel E."/>
            <person name="Hiras J."/>
            <person name="Baecker N."/>
            <person name="Chan L.J."/>
            <person name="Eichorst S.A."/>
            <person name="Frey D."/>
            <person name="Adams P.D."/>
            <person name="Pray T."/>
            <person name="Tanjore D."/>
            <person name="Petzold C.J."/>
            <person name="Gladden J.M."/>
            <person name="Simmons B.A."/>
            <person name="Singer S.W."/>
        </authorList>
    </citation>
    <scope>NUCLEOTIDE SEQUENCE [LARGE SCALE GENOMIC DNA]</scope>
    <source>
        <strain evidence="4">JTherm</strain>
    </source>
</reference>
<dbReference type="PANTHER" id="PTHR21666">
    <property type="entry name" value="PEPTIDASE-RELATED"/>
    <property type="match status" value="1"/>
</dbReference>
<protein>
    <submittedName>
        <fullName evidence="4">Peptidase M23</fullName>
    </submittedName>
</protein>
<dbReference type="InterPro" id="IPR023346">
    <property type="entry name" value="Lysozyme-like_dom_sf"/>
</dbReference>
<dbReference type="InterPro" id="IPR011055">
    <property type="entry name" value="Dup_hybrid_motif"/>
</dbReference>
<dbReference type="PANTHER" id="PTHR21666:SF289">
    <property type="entry name" value="L-ALA--D-GLU ENDOPEPTIDASE"/>
    <property type="match status" value="1"/>
</dbReference>
<gene>
    <name evidence="4" type="ORF">BLM47_01820</name>
</gene>
<dbReference type="Proteomes" id="UP000243688">
    <property type="component" value="Unassembled WGS sequence"/>
</dbReference>
<dbReference type="CDD" id="cd12797">
    <property type="entry name" value="M23_peptidase"/>
    <property type="match status" value="1"/>
</dbReference>
<dbReference type="AlphaFoldDB" id="A0A2A6E3E9"/>
<dbReference type="SUPFAM" id="SSF51261">
    <property type="entry name" value="Duplicated hybrid motif"/>
    <property type="match status" value="1"/>
</dbReference>
<dbReference type="InterPro" id="IPR016047">
    <property type="entry name" value="M23ase_b-sheet_dom"/>
</dbReference>
<sequence length="332" mass="37085">MRNLGLAAAAFAAAALLLPFRVVGADAGPAGNPLQERKAMFDSVSALTGIPWHLLAAIDQYERSLTRANPKSRTDYDGLIAIDIPEPLWSGFANPVPDDRDPRTIALFGGIGRDGDGDGVADPAQDLDRLWTMAVYLLREGPSWEDWRVALGKFYGHARSVRRIEQFAGIYAHFGRLELHDHAFPLPQGSRYSYRDTWGAGRSWGGARIHEGTDLFAPYGVPVRSTCYGVIETMGWNPYGGWRVGIRDLDNLYHYFAHLSGFNKKLKPGDYVSPGEVIGWVGSSGYGKPGTQGKFPPHLHFGLYRDAGTREWSFDPYPLLKKWEYEEKKRRR</sequence>
<organism evidence="4 5">
    <name type="scientific">Candidatus Reconcilbacillus cellulovorans</name>
    <dbReference type="NCBI Taxonomy" id="1906605"/>
    <lineage>
        <taxon>Bacteria</taxon>
        <taxon>Bacillati</taxon>
        <taxon>Bacillota</taxon>
        <taxon>Bacilli</taxon>
        <taxon>Bacillales</taxon>
        <taxon>Paenibacillaceae</taxon>
        <taxon>Candidatus Reconcilbacillus</taxon>
    </lineage>
</organism>
<evidence type="ECO:0000256" key="1">
    <source>
        <dbReference type="ARBA" id="ARBA00022729"/>
    </source>
</evidence>
<dbReference type="Gene3D" id="2.70.70.10">
    <property type="entry name" value="Glucose Permease (Domain IIA)"/>
    <property type="match status" value="1"/>
</dbReference>
<keyword evidence="1 2" id="KW-0732">Signal</keyword>
<accession>A0A2A6E3E9</accession>
<feature type="domain" description="M23ase beta-sheet core" evidence="3">
    <location>
        <begin position="209"/>
        <end position="306"/>
    </location>
</feature>
<feature type="signal peptide" evidence="2">
    <location>
        <begin position="1"/>
        <end position="24"/>
    </location>
</feature>
<evidence type="ECO:0000259" key="3">
    <source>
        <dbReference type="Pfam" id="PF01551"/>
    </source>
</evidence>
<dbReference type="InterPro" id="IPR050570">
    <property type="entry name" value="Cell_wall_metabolism_enzyme"/>
</dbReference>
<dbReference type="Pfam" id="PF01551">
    <property type="entry name" value="Peptidase_M23"/>
    <property type="match status" value="1"/>
</dbReference>
<proteinExistence type="predicted"/>
<name>A0A2A6E3E9_9BACL</name>
<dbReference type="GO" id="GO:0004222">
    <property type="term" value="F:metalloendopeptidase activity"/>
    <property type="evidence" value="ECO:0007669"/>
    <property type="project" value="TreeGrafter"/>
</dbReference>
<evidence type="ECO:0000313" key="5">
    <source>
        <dbReference type="Proteomes" id="UP000243688"/>
    </source>
</evidence>
<comment type="caution">
    <text evidence="4">The sequence shown here is derived from an EMBL/GenBank/DDBJ whole genome shotgun (WGS) entry which is preliminary data.</text>
</comment>
<dbReference type="EMBL" id="MOXJ01000002">
    <property type="protein sequence ID" value="PDO11493.1"/>
    <property type="molecule type" value="Genomic_DNA"/>
</dbReference>
<feature type="chain" id="PRO_5038796909" evidence="2">
    <location>
        <begin position="25"/>
        <end position="332"/>
    </location>
</feature>
<evidence type="ECO:0000256" key="2">
    <source>
        <dbReference type="SAM" id="SignalP"/>
    </source>
</evidence>
<dbReference type="SUPFAM" id="SSF53955">
    <property type="entry name" value="Lysozyme-like"/>
    <property type="match status" value="1"/>
</dbReference>